<dbReference type="InterPro" id="IPR036388">
    <property type="entry name" value="WH-like_DNA-bd_sf"/>
</dbReference>
<keyword evidence="2" id="KW-0238">DNA-binding</keyword>
<protein>
    <submittedName>
        <fullName evidence="6">Transcriptional regulator, GntR family</fullName>
    </submittedName>
</protein>
<dbReference type="InterPro" id="IPR028978">
    <property type="entry name" value="Chorismate_lyase_/UTRA_dom_sf"/>
</dbReference>
<dbReference type="GO" id="GO:0003677">
    <property type="term" value="F:DNA binding"/>
    <property type="evidence" value="ECO:0007669"/>
    <property type="project" value="UniProtKB-KW"/>
</dbReference>
<keyword evidence="3" id="KW-0804">Transcription</keyword>
<dbReference type="SMART" id="SM00866">
    <property type="entry name" value="UTRA"/>
    <property type="match status" value="1"/>
</dbReference>
<gene>
    <name evidence="6" type="ORF">SUTH_01799</name>
</gene>
<dbReference type="HOGENOM" id="CLU_063236_3_0_4"/>
<dbReference type="InterPro" id="IPR050679">
    <property type="entry name" value="Bact_HTH_transcr_reg"/>
</dbReference>
<dbReference type="Proteomes" id="UP000031637">
    <property type="component" value="Chromosome"/>
</dbReference>
<evidence type="ECO:0000256" key="3">
    <source>
        <dbReference type="ARBA" id="ARBA00023163"/>
    </source>
</evidence>
<dbReference type="CDD" id="cd07377">
    <property type="entry name" value="WHTH_GntR"/>
    <property type="match status" value="1"/>
</dbReference>
<dbReference type="PRINTS" id="PR00035">
    <property type="entry name" value="HTHGNTR"/>
</dbReference>
<evidence type="ECO:0000313" key="6">
    <source>
        <dbReference type="EMBL" id="BAO29591.1"/>
    </source>
</evidence>
<dbReference type="FunFam" id="1.10.10.10:FF:000079">
    <property type="entry name" value="GntR family transcriptional regulator"/>
    <property type="match status" value="1"/>
</dbReference>
<accession>W0SEW8</accession>
<dbReference type="Gene3D" id="1.10.10.10">
    <property type="entry name" value="Winged helix-like DNA-binding domain superfamily/Winged helix DNA-binding domain"/>
    <property type="match status" value="1"/>
</dbReference>
<dbReference type="SMART" id="SM00345">
    <property type="entry name" value="HTH_GNTR"/>
    <property type="match status" value="1"/>
</dbReference>
<sequence length="258" mass="28855">MPVMPDSIDSLKGVSSGAASSPTFSPLYRQIKSLLLQRLESGEWRPGEAIPSESELATRFNVSQGTVRKAIDEMAAENLLIRRQGKGTFVASHDDPRAFFRFLRLVPLSGGIEQAQSVPLECWRAKAGPEVARMLELNIGDPINIVRRLLQFAGKPVVVDEIYLPGSIFGTVTLEMLRDYQGSLYSFFENRFGIRMIRAEERLRAVPADRASAELLRVAEGSPLLSVERVSFSYGDKPVEWRRGLYSTNEHCYFNELG</sequence>
<dbReference type="EMBL" id="AP012547">
    <property type="protein sequence ID" value="BAO29591.1"/>
    <property type="molecule type" value="Genomic_DNA"/>
</dbReference>
<dbReference type="SUPFAM" id="SSF64288">
    <property type="entry name" value="Chorismate lyase-like"/>
    <property type="match status" value="1"/>
</dbReference>
<dbReference type="Pfam" id="PF07702">
    <property type="entry name" value="UTRA"/>
    <property type="match status" value="1"/>
</dbReference>
<dbReference type="InterPro" id="IPR036390">
    <property type="entry name" value="WH_DNA-bd_sf"/>
</dbReference>
<dbReference type="Gene3D" id="3.40.1410.10">
    <property type="entry name" value="Chorismate lyase-like"/>
    <property type="match status" value="1"/>
</dbReference>
<organism evidence="6 7">
    <name type="scientific">Sulfuritalea hydrogenivorans sk43H</name>
    <dbReference type="NCBI Taxonomy" id="1223802"/>
    <lineage>
        <taxon>Bacteria</taxon>
        <taxon>Pseudomonadati</taxon>
        <taxon>Pseudomonadota</taxon>
        <taxon>Betaproteobacteria</taxon>
        <taxon>Nitrosomonadales</taxon>
        <taxon>Sterolibacteriaceae</taxon>
        <taxon>Sulfuritalea</taxon>
    </lineage>
</organism>
<dbReference type="PANTHER" id="PTHR44846:SF1">
    <property type="entry name" value="MANNOSYL-D-GLYCERATE TRANSPORT_METABOLISM SYSTEM REPRESSOR MNGR-RELATED"/>
    <property type="match status" value="1"/>
</dbReference>
<dbReference type="GO" id="GO:0003700">
    <property type="term" value="F:DNA-binding transcription factor activity"/>
    <property type="evidence" value="ECO:0007669"/>
    <property type="project" value="InterPro"/>
</dbReference>
<dbReference type="InterPro" id="IPR000524">
    <property type="entry name" value="Tscrpt_reg_HTH_GntR"/>
</dbReference>
<reference evidence="6 7" key="1">
    <citation type="journal article" date="2014" name="Syst. Appl. Microbiol.">
        <title>Complete genomes of freshwater sulfur oxidizers Sulfuricella denitrificans skB26 and Sulfuritalea hydrogenivorans sk43H: genetic insights into the sulfur oxidation pathway of betaproteobacteria.</title>
        <authorList>
            <person name="Watanabe T."/>
            <person name="Kojima H."/>
            <person name="Fukui M."/>
        </authorList>
    </citation>
    <scope>NUCLEOTIDE SEQUENCE [LARGE SCALE GENOMIC DNA]</scope>
    <source>
        <strain evidence="6">DSM22779</strain>
    </source>
</reference>
<dbReference type="PROSITE" id="PS50949">
    <property type="entry name" value="HTH_GNTR"/>
    <property type="match status" value="1"/>
</dbReference>
<evidence type="ECO:0000256" key="2">
    <source>
        <dbReference type="ARBA" id="ARBA00023125"/>
    </source>
</evidence>
<dbReference type="AlphaFoldDB" id="W0SEW8"/>
<keyword evidence="7" id="KW-1185">Reference proteome</keyword>
<feature type="domain" description="HTH gntR-type" evidence="5">
    <location>
        <begin position="25"/>
        <end position="93"/>
    </location>
</feature>
<keyword evidence="1" id="KW-0805">Transcription regulation</keyword>
<dbReference type="Pfam" id="PF00392">
    <property type="entry name" value="GntR"/>
    <property type="match status" value="1"/>
</dbReference>
<dbReference type="SUPFAM" id="SSF46785">
    <property type="entry name" value="Winged helix' DNA-binding domain"/>
    <property type="match status" value="1"/>
</dbReference>
<dbReference type="STRING" id="1223802.SUTH_01799"/>
<evidence type="ECO:0000256" key="4">
    <source>
        <dbReference type="SAM" id="MobiDB-lite"/>
    </source>
</evidence>
<dbReference type="KEGG" id="shd:SUTH_01799"/>
<evidence type="ECO:0000313" key="7">
    <source>
        <dbReference type="Proteomes" id="UP000031637"/>
    </source>
</evidence>
<evidence type="ECO:0000256" key="1">
    <source>
        <dbReference type="ARBA" id="ARBA00023015"/>
    </source>
</evidence>
<dbReference type="PANTHER" id="PTHR44846">
    <property type="entry name" value="MANNOSYL-D-GLYCERATE TRANSPORT/METABOLISM SYSTEM REPRESSOR MNGR-RELATED"/>
    <property type="match status" value="1"/>
</dbReference>
<evidence type="ECO:0000259" key="5">
    <source>
        <dbReference type="PROSITE" id="PS50949"/>
    </source>
</evidence>
<feature type="region of interest" description="Disordered" evidence="4">
    <location>
        <begin position="1"/>
        <end position="21"/>
    </location>
</feature>
<name>W0SEW8_9PROT</name>
<dbReference type="GO" id="GO:0045892">
    <property type="term" value="P:negative regulation of DNA-templated transcription"/>
    <property type="evidence" value="ECO:0007669"/>
    <property type="project" value="TreeGrafter"/>
</dbReference>
<proteinExistence type="predicted"/>
<dbReference type="InterPro" id="IPR011663">
    <property type="entry name" value="UTRA"/>
</dbReference>